<evidence type="ECO:0000256" key="4">
    <source>
        <dbReference type="PROSITE-ProRule" id="PRU00182"/>
    </source>
</evidence>
<dbReference type="Pfam" id="PF01479">
    <property type="entry name" value="S4"/>
    <property type="match status" value="1"/>
</dbReference>
<dbReference type="EC" id="5.4.99.-" evidence="5"/>
<dbReference type="SUPFAM" id="SSF55174">
    <property type="entry name" value="Alpha-L RNA-binding motif"/>
    <property type="match status" value="1"/>
</dbReference>
<dbReference type="Proteomes" id="UP000260649">
    <property type="component" value="Unassembled WGS sequence"/>
</dbReference>
<dbReference type="GO" id="GO:0003723">
    <property type="term" value="F:RNA binding"/>
    <property type="evidence" value="ECO:0007669"/>
    <property type="project" value="UniProtKB-KW"/>
</dbReference>
<evidence type="ECO:0000256" key="3">
    <source>
        <dbReference type="ARBA" id="ARBA00023235"/>
    </source>
</evidence>
<dbReference type="RefSeq" id="WP_117142369.1">
    <property type="nucleotide sequence ID" value="NZ_CAKXKJ010000013.1"/>
</dbReference>
<dbReference type="EMBL" id="QQRQ01000012">
    <property type="protein sequence ID" value="RFT06307.1"/>
    <property type="molecule type" value="Genomic_DNA"/>
</dbReference>
<dbReference type="InterPro" id="IPR000748">
    <property type="entry name" value="PsdUridine_synth_RsuA/RluB/E/F"/>
</dbReference>
<feature type="domain" description="RNA-binding S4" evidence="6">
    <location>
        <begin position="2"/>
        <end position="59"/>
    </location>
</feature>
<dbReference type="InterPro" id="IPR020094">
    <property type="entry name" value="TruA/RsuA/RluB/E/F_N"/>
</dbReference>
<dbReference type="CDD" id="cd02553">
    <property type="entry name" value="PseudoU_synth_RsuA"/>
    <property type="match status" value="1"/>
</dbReference>
<dbReference type="PROSITE" id="PS01149">
    <property type="entry name" value="PSI_RSU"/>
    <property type="match status" value="1"/>
</dbReference>
<evidence type="ECO:0000256" key="1">
    <source>
        <dbReference type="ARBA" id="ARBA00008348"/>
    </source>
</evidence>
<dbReference type="Gene3D" id="3.30.70.1560">
    <property type="entry name" value="Alpha-L RNA-binding motif"/>
    <property type="match status" value="1"/>
</dbReference>
<dbReference type="InterPro" id="IPR042092">
    <property type="entry name" value="PsdUridine_s_RsuA/RluB/E/F_cat"/>
</dbReference>
<evidence type="ECO:0000259" key="6">
    <source>
        <dbReference type="SMART" id="SM00363"/>
    </source>
</evidence>
<dbReference type="CDD" id="cd00165">
    <property type="entry name" value="S4"/>
    <property type="match status" value="1"/>
</dbReference>
<dbReference type="FunFam" id="3.30.70.1560:FF:000001">
    <property type="entry name" value="Pseudouridine synthase"/>
    <property type="match status" value="1"/>
</dbReference>
<dbReference type="GeneID" id="97995648"/>
<reference evidence="7 8" key="1">
    <citation type="submission" date="2018-07" db="EMBL/GenBank/DDBJ databases">
        <title>GABA Modulating Bacteria of the Human Gut Microbiota.</title>
        <authorList>
            <person name="Strandwitz P."/>
            <person name="Kim K.H."/>
            <person name="Terekhova D."/>
            <person name="Liu J.K."/>
            <person name="Sharma A."/>
            <person name="Levering J."/>
            <person name="Mcdonald D."/>
            <person name="Dietrich D."/>
            <person name="Ramadhar T.R."/>
            <person name="Lekbua A."/>
            <person name="Mroue N."/>
            <person name="Liston C."/>
            <person name="Stewart E.J."/>
            <person name="Dubin M.J."/>
            <person name="Zengler K."/>
            <person name="Knight R."/>
            <person name="Gilbert J.A."/>
            <person name="Clardy J."/>
            <person name="Lewis K."/>
        </authorList>
    </citation>
    <scope>NUCLEOTIDE SEQUENCE [LARGE SCALE GENOMIC DNA]</scope>
    <source>
        <strain evidence="7 8">KLE1738</strain>
    </source>
</reference>
<accession>A0A3E2B2T2</accession>
<comment type="similarity">
    <text evidence="1 5">Belongs to the pseudouridine synthase RsuA family.</text>
</comment>
<name>A0A3E2B2T2_9FIRM</name>
<proteinExistence type="inferred from homology"/>
<dbReference type="PROSITE" id="PS50889">
    <property type="entry name" value="S4"/>
    <property type="match status" value="1"/>
</dbReference>
<dbReference type="PANTHER" id="PTHR47683">
    <property type="entry name" value="PSEUDOURIDINE SYNTHASE FAMILY PROTEIN-RELATED"/>
    <property type="match status" value="1"/>
</dbReference>
<dbReference type="InterPro" id="IPR036986">
    <property type="entry name" value="S4_RNA-bd_sf"/>
</dbReference>
<dbReference type="GO" id="GO:0000455">
    <property type="term" value="P:enzyme-directed rRNA pseudouridine synthesis"/>
    <property type="evidence" value="ECO:0007669"/>
    <property type="project" value="UniProtKB-ARBA"/>
</dbReference>
<dbReference type="Gene3D" id="3.10.290.10">
    <property type="entry name" value="RNA-binding S4 domain"/>
    <property type="match status" value="1"/>
</dbReference>
<dbReference type="GO" id="GO:0005829">
    <property type="term" value="C:cytosol"/>
    <property type="evidence" value="ECO:0007669"/>
    <property type="project" value="UniProtKB-ARBA"/>
</dbReference>
<dbReference type="Gene3D" id="3.30.70.580">
    <property type="entry name" value="Pseudouridine synthase I, catalytic domain, N-terminal subdomain"/>
    <property type="match status" value="1"/>
</dbReference>
<sequence>MERLDKLLAATGQWSRKEAKALVKAGRVQVGGARPKGPEDKVAEGTPVTVDGRPIATEQGVYVMLHKPAGVVSSTQDPRERTVLDLLPQHLRRRALFPVGRLDKDTEGLLLLTNDGPLAHALLAPGRHVDKVYYVEVDGRLDQQDRRAFQAGVTLADGTVCQPADLTVLDPPSQGLVTLREGKYHQVKRMLAARGKPVTYLKRLSMGPLTLDPALPAGAWRPLTPEEKASLGR</sequence>
<evidence type="ECO:0000313" key="7">
    <source>
        <dbReference type="EMBL" id="RFT06307.1"/>
    </source>
</evidence>
<dbReference type="PANTHER" id="PTHR47683:SF4">
    <property type="entry name" value="PSEUDOURIDINE SYNTHASE"/>
    <property type="match status" value="1"/>
</dbReference>
<keyword evidence="8" id="KW-1185">Reference proteome</keyword>
<dbReference type="InterPro" id="IPR050343">
    <property type="entry name" value="RsuA_PseudoU_synthase"/>
</dbReference>
<comment type="caution">
    <text evidence="7">The sequence shown here is derived from an EMBL/GenBank/DDBJ whole genome shotgun (WGS) entry which is preliminary data.</text>
</comment>
<dbReference type="InterPro" id="IPR018496">
    <property type="entry name" value="PsdUridine_synth_RsuA/RluB_CS"/>
</dbReference>
<dbReference type="OrthoDB" id="9807213at2"/>
<gene>
    <name evidence="7" type="ORF">DV520_07885</name>
</gene>
<dbReference type="Pfam" id="PF00849">
    <property type="entry name" value="PseudoU_synth_2"/>
    <property type="match status" value="1"/>
</dbReference>
<keyword evidence="2 4" id="KW-0694">RNA-binding</keyword>
<evidence type="ECO:0000256" key="2">
    <source>
        <dbReference type="ARBA" id="ARBA00022884"/>
    </source>
</evidence>
<dbReference type="AlphaFoldDB" id="A0A3E2B2T2"/>
<dbReference type="InterPro" id="IPR020103">
    <property type="entry name" value="PsdUridine_synth_cat_dom_sf"/>
</dbReference>
<organism evidence="7 8">
    <name type="scientific">Evtepia gabavorous</name>
    <dbReference type="NCBI Taxonomy" id="2211183"/>
    <lineage>
        <taxon>Bacteria</taxon>
        <taxon>Bacillati</taxon>
        <taxon>Bacillota</taxon>
        <taxon>Clostridia</taxon>
        <taxon>Eubacteriales</taxon>
        <taxon>Evtepia</taxon>
    </lineage>
</organism>
<keyword evidence="3 5" id="KW-0413">Isomerase</keyword>
<dbReference type="NCBIfam" id="TIGR00093">
    <property type="entry name" value="pseudouridine synthase"/>
    <property type="match status" value="1"/>
</dbReference>
<dbReference type="GO" id="GO:0120159">
    <property type="term" value="F:rRNA pseudouridine synthase activity"/>
    <property type="evidence" value="ECO:0007669"/>
    <property type="project" value="UniProtKB-ARBA"/>
</dbReference>
<dbReference type="InterPro" id="IPR006145">
    <property type="entry name" value="PsdUridine_synth_RsuA/RluA"/>
</dbReference>
<evidence type="ECO:0000313" key="8">
    <source>
        <dbReference type="Proteomes" id="UP000260649"/>
    </source>
</evidence>
<evidence type="ECO:0000256" key="5">
    <source>
        <dbReference type="RuleBase" id="RU003887"/>
    </source>
</evidence>
<dbReference type="SMART" id="SM00363">
    <property type="entry name" value="S4"/>
    <property type="match status" value="1"/>
</dbReference>
<dbReference type="SUPFAM" id="SSF55120">
    <property type="entry name" value="Pseudouridine synthase"/>
    <property type="match status" value="1"/>
</dbReference>
<dbReference type="InterPro" id="IPR002942">
    <property type="entry name" value="S4_RNA-bd"/>
</dbReference>
<protein>
    <recommendedName>
        <fullName evidence="5">Pseudouridine synthase</fullName>
        <ecNumber evidence="5">5.4.99.-</ecNumber>
    </recommendedName>
</protein>